<sequence>MARRPNIVVLMVDQLSARALHAYGHNVVKTPNIDSIAERGAVFENCYTNFPLCAPARLAFMTGRRCSNIGAWDNAAQLPADIPTFAHYLRLMGYRTCLSGKMHFIGPDQLHGFEERVTTDICPSDFNWTADWDDPWRTMDWFHNMKNVRGGGIAERSLQQDFDEEVAFHATRKIFDWAREDDDRPFLLVSSFTHPHDPYVTPKRFWDLYGDEEIDLPRVPFIEPEKRDPHSRRLWEQYDRGELGLTDDDIRRARHGYYGSISYVDERIGEVLTALTRASLMDNTVVVLCADHGDMIGERGLWYKMSFYDWSSRIPLIMAGPGLPGGQRVKSNCSLIDILPTLVDIASGGDWHGYPEAPDGQSLLPLLSAEDPERIAVSELFSEGVAAPYVMLRKGRYKFNFVDHDPPQLFDMEADPDELNDLVGNPDHATLVEGFLGEVAGRWNLAGLKEEVLSSQRRRRLVYQSLTKGRVTPWDFQPMEDASKRYYRGTNSYHDAEARDLLRPPDVD</sequence>
<protein>
    <submittedName>
        <fullName evidence="5">Choline-sulfatase</fullName>
    </submittedName>
</protein>
<dbReference type="SUPFAM" id="SSF53649">
    <property type="entry name" value="Alkaline phosphatase-like"/>
    <property type="match status" value="1"/>
</dbReference>
<dbReference type="PANTHER" id="PTHR46615:SF1">
    <property type="entry name" value="ARYLSULFATASE K"/>
    <property type="match status" value="1"/>
</dbReference>
<proteinExistence type="inferred from homology"/>
<name>A0A158JY02_9BURK</name>
<comment type="similarity">
    <text evidence="1">Belongs to the sulfatase family.</text>
</comment>
<dbReference type="InterPro" id="IPR000917">
    <property type="entry name" value="Sulfatase_N"/>
</dbReference>
<dbReference type="InterPro" id="IPR051849">
    <property type="entry name" value="GAG-degrading_sulfatase"/>
</dbReference>
<dbReference type="Proteomes" id="UP000054683">
    <property type="component" value="Unassembled WGS sequence"/>
</dbReference>
<dbReference type="GO" id="GO:0004065">
    <property type="term" value="F:arylsulfatase activity"/>
    <property type="evidence" value="ECO:0007669"/>
    <property type="project" value="TreeGrafter"/>
</dbReference>
<dbReference type="PANTHER" id="PTHR46615">
    <property type="entry name" value="ARYLSULFATASE K"/>
    <property type="match status" value="1"/>
</dbReference>
<dbReference type="InterPro" id="IPR017850">
    <property type="entry name" value="Alkaline_phosphatase_core_sf"/>
</dbReference>
<organism evidence="5 6">
    <name type="scientific">Caballeronia udeis</name>
    <dbReference type="NCBI Taxonomy" id="1232866"/>
    <lineage>
        <taxon>Bacteria</taxon>
        <taxon>Pseudomonadati</taxon>
        <taxon>Pseudomonadota</taxon>
        <taxon>Betaproteobacteria</taxon>
        <taxon>Burkholderiales</taxon>
        <taxon>Burkholderiaceae</taxon>
        <taxon>Caballeronia</taxon>
    </lineage>
</organism>
<gene>
    <name evidence="5" type="ORF">AWB69_08925</name>
</gene>
<feature type="domain" description="Choline sulfatase enzyme C-terminal" evidence="4">
    <location>
        <begin position="450"/>
        <end position="499"/>
    </location>
</feature>
<dbReference type="Gene3D" id="3.40.720.10">
    <property type="entry name" value="Alkaline Phosphatase, subunit A"/>
    <property type="match status" value="1"/>
</dbReference>
<evidence type="ECO:0000256" key="1">
    <source>
        <dbReference type="ARBA" id="ARBA00008779"/>
    </source>
</evidence>
<dbReference type="InterPro" id="IPR017785">
    <property type="entry name" value="Choline-sulfatase"/>
</dbReference>
<dbReference type="RefSeq" id="WP_062092934.1">
    <property type="nucleotide sequence ID" value="NZ_FCOK02000129.1"/>
</dbReference>
<evidence type="ECO:0000259" key="3">
    <source>
        <dbReference type="Pfam" id="PF00884"/>
    </source>
</evidence>
<reference evidence="5 6" key="1">
    <citation type="submission" date="2016-01" db="EMBL/GenBank/DDBJ databases">
        <authorList>
            <person name="Oliw E.H."/>
        </authorList>
    </citation>
    <scope>NUCLEOTIDE SEQUENCE [LARGE SCALE GENOMIC DNA]</scope>
    <source>
        <strain evidence="5">LMG 27134</strain>
    </source>
</reference>
<dbReference type="EMBL" id="FCOK02000129">
    <property type="protein sequence ID" value="SAL73120.1"/>
    <property type="molecule type" value="Genomic_DNA"/>
</dbReference>
<dbReference type="InterPro" id="IPR024607">
    <property type="entry name" value="Sulfatase_CS"/>
</dbReference>
<evidence type="ECO:0000259" key="4">
    <source>
        <dbReference type="Pfam" id="PF12411"/>
    </source>
</evidence>
<dbReference type="NCBIfam" id="TIGR03417">
    <property type="entry name" value="chol_sulfatase"/>
    <property type="match status" value="1"/>
</dbReference>
<dbReference type="Pfam" id="PF12411">
    <property type="entry name" value="Choline_sulf_C"/>
    <property type="match status" value="1"/>
</dbReference>
<dbReference type="InterPro" id="IPR025863">
    <property type="entry name" value="Choline_sulf_C_dom"/>
</dbReference>
<evidence type="ECO:0000256" key="2">
    <source>
        <dbReference type="ARBA" id="ARBA00022801"/>
    </source>
</evidence>
<evidence type="ECO:0000313" key="6">
    <source>
        <dbReference type="Proteomes" id="UP000054683"/>
    </source>
</evidence>
<dbReference type="OrthoDB" id="9766107at2"/>
<dbReference type="FunFam" id="3.40.720.10:FF:000032">
    <property type="entry name" value="Choline sulfatase"/>
    <property type="match status" value="1"/>
</dbReference>
<accession>A0A158JY02</accession>
<dbReference type="AlphaFoldDB" id="A0A158JY02"/>
<dbReference type="GO" id="GO:0015024">
    <property type="term" value="F:glucuronate-2-sulfatase activity"/>
    <property type="evidence" value="ECO:0007669"/>
    <property type="project" value="TreeGrafter"/>
</dbReference>
<dbReference type="Pfam" id="PF00884">
    <property type="entry name" value="Sulfatase"/>
    <property type="match status" value="1"/>
</dbReference>
<keyword evidence="2" id="KW-0378">Hydrolase</keyword>
<dbReference type="CDD" id="cd16032">
    <property type="entry name" value="choline-sulfatase"/>
    <property type="match status" value="1"/>
</dbReference>
<feature type="domain" description="Sulfatase N-terminal" evidence="3">
    <location>
        <begin position="5"/>
        <end position="346"/>
    </location>
</feature>
<dbReference type="PROSITE" id="PS00523">
    <property type="entry name" value="SULFATASE_1"/>
    <property type="match status" value="1"/>
</dbReference>
<dbReference type="PROSITE" id="PS00149">
    <property type="entry name" value="SULFATASE_2"/>
    <property type="match status" value="1"/>
</dbReference>
<evidence type="ECO:0000313" key="5">
    <source>
        <dbReference type="EMBL" id="SAL73120.1"/>
    </source>
</evidence>